<evidence type="ECO:0000313" key="6">
    <source>
        <dbReference type="Proteomes" id="UP000186351"/>
    </source>
</evidence>
<organism evidence="5 6">
    <name type="scientific">Muribaculum intestinale</name>
    <dbReference type="NCBI Taxonomy" id="1796646"/>
    <lineage>
        <taxon>Bacteria</taxon>
        <taxon>Pseudomonadati</taxon>
        <taxon>Bacteroidota</taxon>
        <taxon>Bacteroidia</taxon>
        <taxon>Bacteroidales</taxon>
        <taxon>Muribaculaceae</taxon>
        <taxon>Muribaculum</taxon>
    </lineage>
</organism>
<dbReference type="RefSeq" id="WP_068960670.1">
    <property type="nucleotide sequence ID" value="NZ_CP015402.2"/>
</dbReference>
<dbReference type="PROSITE" id="PS51898">
    <property type="entry name" value="TYR_RECOMBINASE"/>
    <property type="match status" value="1"/>
</dbReference>
<keyword evidence="3" id="KW-0233">DNA recombination</keyword>
<dbReference type="Pfam" id="PF00589">
    <property type="entry name" value="Phage_integrase"/>
    <property type="match status" value="1"/>
</dbReference>
<dbReference type="PANTHER" id="PTHR30349">
    <property type="entry name" value="PHAGE INTEGRASE-RELATED"/>
    <property type="match status" value="1"/>
</dbReference>
<dbReference type="InterPro" id="IPR011010">
    <property type="entry name" value="DNA_brk_join_enz"/>
</dbReference>
<dbReference type="AlphaFoldDB" id="A0A1B1S956"/>
<protein>
    <recommendedName>
        <fullName evidence="4">Tyr recombinase domain-containing protein</fullName>
    </recommendedName>
</protein>
<dbReference type="KEGG" id="pary:A4V02_06085"/>
<dbReference type="InterPro" id="IPR002104">
    <property type="entry name" value="Integrase_catalytic"/>
</dbReference>
<evidence type="ECO:0000259" key="4">
    <source>
        <dbReference type="PROSITE" id="PS51898"/>
    </source>
</evidence>
<dbReference type="Pfam" id="PF13102">
    <property type="entry name" value="Phage_int_SAM_5"/>
    <property type="match status" value="1"/>
</dbReference>
<dbReference type="InterPro" id="IPR025269">
    <property type="entry name" value="SAM-like_dom"/>
</dbReference>
<dbReference type="Gene3D" id="1.10.443.10">
    <property type="entry name" value="Intergrase catalytic core"/>
    <property type="match status" value="1"/>
</dbReference>
<dbReference type="GeneID" id="65536420"/>
<dbReference type="EMBL" id="CP015402">
    <property type="protein sequence ID" value="ANU63331.1"/>
    <property type="molecule type" value="Genomic_DNA"/>
</dbReference>
<dbReference type="InterPro" id="IPR035386">
    <property type="entry name" value="Arm-DNA-bind_5"/>
</dbReference>
<dbReference type="CDD" id="cd01185">
    <property type="entry name" value="INTN1_C_like"/>
    <property type="match status" value="1"/>
</dbReference>
<dbReference type="STRING" id="1796646.A4V02_06085"/>
<dbReference type="GO" id="GO:0015074">
    <property type="term" value="P:DNA integration"/>
    <property type="evidence" value="ECO:0007669"/>
    <property type="project" value="InterPro"/>
</dbReference>
<keyword evidence="2" id="KW-0238">DNA-binding</keyword>
<evidence type="ECO:0000256" key="1">
    <source>
        <dbReference type="ARBA" id="ARBA00008857"/>
    </source>
</evidence>
<comment type="similarity">
    <text evidence="1">Belongs to the 'phage' integrase family.</text>
</comment>
<accession>A0A1B1S956</accession>
<dbReference type="InterPro" id="IPR010998">
    <property type="entry name" value="Integrase_recombinase_N"/>
</dbReference>
<dbReference type="GO" id="GO:0006310">
    <property type="term" value="P:DNA recombination"/>
    <property type="evidence" value="ECO:0007669"/>
    <property type="project" value="UniProtKB-KW"/>
</dbReference>
<dbReference type="InterPro" id="IPR013762">
    <property type="entry name" value="Integrase-like_cat_sf"/>
</dbReference>
<proteinExistence type="inferred from homology"/>
<gene>
    <name evidence="5" type="ORF">A4V02_06085</name>
</gene>
<evidence type="ECO:0000256" key="3">
    <source>
        <dbReference type="ARBA" id="ARBA00023172"/>
    </source>
</evidence>
<name>A0A1B1S956_9BACT</name>
<dbReference type="PANTHER" id="PTHR30349:SF64">
    <property type="entry name" value="PROPHAGE INTEGRASE INTD-RELATED"/>
    <property type="match status" value="1"/>
</dbReference>
<dbReference type="Proteomes" id="UP000186351">
    <property type="component" value="Chromosome"/>
</dbReference>
<dbReference type="SUPFAM" id="SSF56349">
    <property type="entry name" value="DNA breaking-rejoining enzymes"/>
    <property type="match status" value="1"/>
</dbReference>
<dbReference type="OrthoDB" id="1493636at2"/>
<dbReference type="Gene3D" id="1.10.150.130">
    <property type="match status" value="1"/>
</dbReference>
<reference evidence="6" key="1">
    <citation type="submission" date="2016-04" db="EMBL/GenBank/DDBJ databases">
        <title>Complete Genome Sequences of Twelve Strains of a Stable Defined Moderately Diverse Mouse Microbiota 2 (sDMDMm2).</title>
        <authorList>
            <person name="Uchimura Y."/>
            <person name="Wyss M."/>
            <person name="Brugiroux S."/>
            <person name="Limenitakis J.P."/>
            <person name="Stecher B."/>
            <person name="McCoy K.D."/>
            <person name="Macpherson A.J."/>
        </authorList>
    </citation>
    <scope>NUCLEOTIDE SEQUENCE [LARGE SCALE GENOMIC DNA]</scope>
    <source>
        <strain evidence="6">YL27</strain>
    </source>
</reference>
<dbReference type="GO" id="GO:0003677">
    <property type="term" value="F:DNA binding"/>
    <property type="evidence" value="ECO:0007669"/>
    <property type="project" value="UniProtKB-KW"/>
</dbReference>
<sequence length="412" mass="48357">MTNNPYFTLTFFTRKPRSEGYTDHKVYVRISVAGQQTDLAIGRSVNPENWDQKRKLSKGRSRRDLELNKYLDEIRARFCEIHTNLVREKKLVNPIVMRDLFLGKVEKPKMLCEIFTESNVKRKEEMERGDMVNATYLRWERCVTYLGEFLRLTMNVDDIPVRDVTAGMIDDFEHFLRVSKNCANNTAVKYLRYLKNTIQYAIAHKWITEDPFIGRKFHRTQAKRQFLTEAEIMEILKLDFSMMPRLELVRDTFVFCCFTGLAFCDIKSLQWSDIEKDRDGNMWIRKSREKTGELSIIPMLEVPRQITDKYVNHPVAVSTGVVLPVCSNQKMNAYLKEIADLAKITKPLTTHIARHTFASLSLNNHVPLESIQKMLGHSDIKTTQIYAKIQDQTVYEDMQTMRNRFDRLSINR</sequence>
<feature type="domain" description="Tyr recombinase" evidence="4">
    <location>
        <begin position="222"/>
        <end position="399"/>
    </location>
</feature>
<evidence type="ECO:0000256" key="2">
    <source>
        <dbReference type="ARBA" id="ARBA00023125"/>
    </source>
</evidence>
<keyword evidence="6" id="KW-1185">Reference proteome</keyword>
<evidence type="ECO:0000313" key="5">
    <source>
        <dbReference type="EMBL" id="ANU63331.1"/>
    </source>
</evidence>
<dbReference type="Pfam" id="PF17293">
    <property type="entry name" value="Arm-DNA-bind_5"/>
    <property type="match status" value="1"/>
</dbReference>
<accession>A0A1Z2XJG9</accession>
<dbReference type="InterPro" id="IPR050090">
    <property type="entry name" value="Tyrosine_recombinase_XerCD"/>
</dbReference>